<proteinExistence type="predicted"/>
<sequence>MSNLETELITLFELIVSLRIGSMWATQIFPVIGLLV</sequence>
<dbReference type="AlphaFoldDB" id="A0A2P2IN99"/>
<evidence type="ECO:0000313" key="1">
    <source>
        <dbReference type="EMBL" id="MBW82688.1"/>
    </source>
</evidence>
<organism evidence="1">
    <name type="scientific">Rhizophora mucronata</name>
    <name type="common">Asiatic mangrove</name>
    <dbReference type="NCBI Taxonomy" id="61149"/>
    <lineage>
        <taxon>Eukaryota</taxon>
        <taxon>Viridiplantae</taxon>
        <taxon>Streptophyta</taxon>
        <taxon>Embryophyta</taxon>
        <taxon>Tracheophyta</taxon>
        <taxon>Spermatophyta</taxon>
        <taxon>Magnoliopsida</taxon>
        <taxon>eudicotyledons</taxon>
        <taxon>Gunneridae</taxon>
        <taxon>Pentapetalae</taxon>
        <taxon>rosids</taxon>
        <taxon>fabids</taxon>
        <taxon>Malpighiales</taxon>
        <taxon>Rhizophoraceae</taxon>
        <taxon>Rhizophora</taxon>
    </lineage>
</organism>
<reference evidence="1" key="1">
    <citation type="submission" date="2018-02" db="EMBL/GenBank/DDBJ databases">
        <title>Rhizophora mucronata_Transcriptome.</title>
        <authorList>
            <person name="Meera S.P."/>
            <person name="Sreeshan A."/>
            <person name="Augustine A."/>
        </authorList>
    </citation>
    <scope>NUCLEOTIDE SEQUENCE</scope>
    <source>
        <tissue evidence="1">Leaf</tissue>
    </source>
</reference>
<accession>A0A2P2IN99</accession>
<protein>
    <submittedName>
        <fullName evidence="1">Uncharacterized protein</fullName>
    </submittedName>
</protein>
<dbReference type="EMBL" id="GGEC01002205">
    <property type="protein sequence ID" value="MBW82688.1"/>
    <property type="molecule type" value="Transcribed_RNA"/>
</dbReference>
<name>A0A2P2IN99_RHIMU</name>